<gene>
    <name evidence="1" type="ORF">SAMN04487891_1193</name>
    <name evidence="2" type="ORF">SAMN05216293_4136</name>
</gene>
<name>A0A1M7CWU0_9FLAO</name>
<organism evidence="2 3">
    <name type="scientific">Flagellimonas taeanensis</name>
    <dbReference type="NCBI Taxonomy" id="1005926"/>
    <lineage>
        <taxon>Bacteria</taxon>
        <taxon>Pseudomonadati</taxon>
        <taxon>Bacteroidota</taxon>
        <taxon>Flavobacteriia</taxon>
        <taxon>Flavobacteriales</taxon>
        <taxon>Flavobacteriaceae</taxon>
        <taxon>Flagellimonas</taxon>
    </lineage>
</organism>
<evidence type="ECO:0000313" key="4">
    <source>
        <dbReference type="Proteomes" id="UP000198940"/>
    </source>
</evidence>
<dbReference type="Proteomes" id="UP000198940">
    <property type="component" value="Unassembled WGS sequence"/>
</dbReference>
<accession>A0A1M7CWU0</accession>
<dbReference type="EMBL" id="FRAT01000017">
    <property type="protein sequence ID" value="SHL71712.1"/>
    <property type="molecule type" value="Genomic_DNA"/>
</dbReference>
<sequence length="313" mass="34250">MKILPNILFGLSSVALLSQTNNFPDDGKVGIGTLSPQAKLQVNAQGTIGSVWNPSASYFTLSDGGGQKIIMDTNEIYGSHTLHLGSNTGDVVKFRSVFTSGSAKDWMIIKEDGKVGIGTTSPQGLLDLSSGGTGDAILRLEADLFNNNETYNPLIQMRQDGGIIGADIGFSENFGDNRFGISPWHSQNGGNIWDVFVIDIATGNIGMGTQNPGTWKLAVKGKIRAEEIKVETGWADYVFKEGYRLPSLEEVERHIKEKGHLINIPSAKQVEENGIELGEMNKLLLEKIEELTLHVIRQEKKIKELERKMVAHK</sequence>
<reference evidence="2 3" key="1">
    <citation type="submission" date="2016-11" db="EMBL/GenBank/DDBJ databases">
        <authorList>
            <person name="Varghese N."/>
            <person name="Submissions S."/>
        </authorList>
    </citation>
    <scope>NUCLEOTIDE SEQUENCE [LARGE SCALE GENOMIC DNA]</scope>
    <source>
        <strain evidence="2 3">CGMCC 1.12174</strain>
        <strain evidence="1 4">DSM 26351</strain>
    </source>
</reference>
<protein>
    <recommendedName>
        <fullName evidence="5">Chaperone of endosialidase</fullName>
    </recommendedName>
</protein>
<evidence type="ECO:0000313" key="2">
    <source>
        <dbReference type="EMBL" id="SHL71712.1"/>
    </source>
</evidence>
<proteinExistence type="predicted"/>
<keyword evidence="4" id="KW-1185">Reference proteome</keyword>
<dbReference type="AlphaFoldDB" id="A0A1M7CWU0"/>
<evidence type="ECO:0000313" key="3">
    <source>
        <dbReference type="Proteomes" id="UP000184031"/>
    </source>
</evidence>
<evidence type="ECO:0008006" key="5">
    <source>
        <dbReference type="Google" id="ProtNLM"/>
    </source>
</evidence>
<dbReference type="EMBL" id="FOKU01000019">
    <property type="protein sequence ID" value="SFC66309.1"/>
    <property type="molecule type" value="Genomic_DNA"/>
</dbReference>
<dbReference type="STRING" id="1055723.SAMN05216293_4136"/>
<comment type="caution">
    <text evidence="2">The sequence shown here is derived from an EMBL/GenBank/DDBJ whole genome shotgun (WGS) entry which is preliminary data.</text>
</comment>
<evidence type="ECO:0000313" key="1">
    <source>
        <dbReference type="EMBL" id="SFC66309.1"/>
    </source>
</evidence>
<dbReference type="Proteomes" id="UP000184031">
    <property type="component" value="Unassembled WGS sequence"/>
</dbReference>